<dbReference type="GO" id="GO:0016020">
    <property type="term" value="C:membrane"/>
    <property type="evidence" value="ECO:0007669"/>
    <property type="project" value="UniProtKB-SubCell"/>
</dbReference>
<comment type="subcellular location">
    <subcellularLocation>
        <location evidence="1">Membrane</location>
        <topology evidence="1">Single-pass membrane protein</topology>
    </subcellularLocation>
</comment>
<evidence type="ECO:0008006" key="9">
    <source>
        <dbReference type="Google" id="ProtNLM"/>
    </source>
</evidence>
<dbReference type="InterPro" id="IPR007343">
    <property type="entry name" value="Uncharacterised_pept_Zn_put"/>
</dbReference>
<reference evidence="7 8" key="1">
    <citation type="submission" date="2016-10" db="EMBL/GenBank/DDBJ databases">
        <authorList>
            <person name="de Groot N.N."/>
        </authorList>
    </citation>
    <scope>NUCLEOTIDE SEQUENCE [LARGE SCALE GENOMIC DNA]</scope>
    <source>
        <strain evidence="7 8">AB35.6</strain>
    </source>
</reference>
<feature type="transmembrane region" description="Helical" evidence="6">
    <location>
        <begin position="25"/>
        <end position="47"/>
    </location>
</feature>
<keyword evidence="4 6" id="KW-0472">Membrane</keyword>
<keyword evidence="2 6" id="KW-0812">Transmembrane</keyword>
<dbReference type="RefSeq" id="WP_074656143.1">
    <property type="nucleotide sequence ID" value="NZ_FNSD01000001.1"/>
</dbReference>
<name>A0A1H4TDR4_9BACT</name>
<dbReference type="Proteomes" id="UP000182409">
    <property type="component" value="Unassembled WGS sequence"/>
</dbReference>
<dbReference type="EMBL" id="FNSD01000001">
    <property type="protein sequence ID" value="SEC54271.1"/>
    <property type="molecule type" value="Genomic_DNA"/>
</dbReference>
<dbReference type="PANTHER" id="PTHR30168:SF0">
    <property type="entry name" value="INNER MEMBRANE PROTEIN"/>
    <property type="match status" value="1"/>
</dbReference>
<evidence type="ECO:0000256" key="1">
    <source>
        <dbReference type="ARBA" id="ARBA00004167"/>
    </source>
</evidence>
<gene>
    <name evidence="7" type="ORF">SAMN05443244_3718</name>
</gene>
<dbReference type="OrthoDB" id="9774900at2"/>
<dbReference type="Pfam" id="PF04228">
    <property type="entry name" value="Zn_peptidase"/>
    <property type="match status" value="1"/>
</dbReference>
<evidence type="ECO:0000256" key="6">
    <source>
        <dbReference type="SAM" id="Phobius"/>
    </source>
</evidence>
<keyword evidence="3 6" id="KW-1133">Transmembrane helix</keyword>
<evidence type="ECO:0000256" key="5">
    <source>
        <dbReference type="SAM" id="MobiDB-lite"/>
    </source>
</evidence>
<proteinExistence type="predicted"/>
<feature type="region of interest" description="Disordered" evidence="5">
    <location>
        <begin position="67"/>
        <end position="93"/>
    </location>
</feature>
<evidence type="ECO:0000313" key="7">
    <source>
        <dbReference type="EMBL" id="SEC54271.1"/>
    </source>
</evidence>
<evidence type="ECO:0000313" key="8">
    <source>
        <dbReference type="Proteomes" id="UP000182409"/>
    </source>
</evidence>
<accession>A0A1H4TDR4</accession>
<dbReference type="AlphaFoldDB" id="A0A1H4TDR4"/>
<protein>
    <recommendedName>
        <fullName evidence="9">Metalloprotease</fullName>
    </recommendedName>
</protein>
<evidence type="ECO:0000256" key="3">
    <source>
        <dbReference type="ARBA" id="ARBA00022989"/>
    </source>
</evidence>
<evidence type="ECO:0000256" key="4">
    <source>
        <dbReference type="ARBA" id="ARBA00023136"/>
    </source>
</evidence>
<organism evidence="7 8">
    <name type="scientific">Terriglobus roseus</name>
    <dbReference type="NCBI Taxonomy" id="392734"/>
    <lineage>
        <taxon>Bacteria</taxon>
        <taxon>Pseudomonadati</taxon>
        <taxon>Acidobacteriota</taxon>
        <taxon>Terriglobia</taxon>
        <taxon>Terriglobales</taxon>
        <taxon>Acidobacteriaceae</taxon>
        <taxon>Terriglobus</taxon>
    </lineage>
</organism>
<dbReference type="PANTHER" id="PTHR30168">
    <property type="entry name" value="PUTATIVE MEMBRANE PROTEIN YPFJ"/>
    <property type="match status" value="1"/>
</dbReference>
<feature type="region of interest" description="Disordered" evidence="5">
    <location>
        <begin position="1"/>
        <end position="23"/>
    </location>
</feature>
<evidence type="ECO:0000256" key="2">
    <source>
        <dbReference type="ARBA" id="ARBA00022692"/>
    </source>
</evidence>
<sequence>MEWTPGGTSSDIEDRRGDSGGGGGFNLGGGGGFGIVGFIIVVVIGLISGRGFLGSILGGLGAGMGSGGANVQPAQERQARNADGTVQESSSEHRDVQLVSFVLDDAQKTWTAILPEQAGRNYRHAKLVLFRDATRSGCGNAQSSTGPFYCPQDERVYIDLGFWDELRKLGGNTGDFAQAYVITHELGHHVQNILGIEQRAQSAMRDPSQRSKTSVELELQADCYAGIWAHSTQQRNILQSGDIDQALQNAAAVGDDHIQKMQRGSVSPESFTHGTSAERQGWFKRGFTTGEVKQCDTFTAGADGYGR</sequence>